<dbReference type="AlphaFoldDB" id="A0A378Q4H6"/>
<sequence>MNKPKTIQTDCGIEKQCTFCQEYYPIAREFFYRSGKDKQGKTKYTAQCIDCYSANYKKGKSCKELNHA</sequence>
<reference evidence="1 2" key="1">
    <citation type="submission" date="2018-06" db="EMBL/GenBank/DDBJ databases">
        <authorList>
            <consortium name="Pathogen Informatics"/>
            <person name="Doyle S."/>
        </authorList>
    </citation>
    <scope>NUCLEOTIDE SEQUENCE [LARGE SCALE GENOMIC DNA]</scope>
    <source>
        <strain evidence="1 2">NCTC11091</strain>
    </source>
</reference>
<dbReference type="EMBL" id="UGQA01000001">
    <property type="protein sequence ID" value="STY95088.1"/>
    <property type="molecule type" value="Genomic_DNA"/>
</dbReference>
<organism evidence="1 2">
    <name type="scientific">Faucicola atlantae</name>
    <dbReference type="NCBI Taxonomy" id="34059"/>
    <lineage>
        <taxon>Bacteria</taxon>
        <taxon>Pseudomonadati</taxon>
        <taxon>Pseudomonadota</taxon>
        <taxon>Gammaproteobacteria</taxon>
        <taxon>Moraxellales</taxon>
        <taxon>Moraxellaceae</taxon>
        <taxon>Faucicola</taxon>
    </lineage>
</organism>
<gene>
    <name evidence="1" type="ORF">NCTC11091_00874</name>
</gene>
<evidence type="ECO:0000313" key="1">
    <source>
        <dbReference type="EMBL" id="STY95088.1"/>
    </source>
</evidence>
<dbReference type="Proteomes" id="UP000255193">
    <property type="component" value="Unassembled WGS sequence"/>
</dbReference>
<protein>
    <submittedName>
        <fullName evidence="1">Uncharacterized protein</fullName>
    </submittedName>
</protein>
<proteinExistence type="predicted"/>
<accession>A0A378Q4H6</accession>
<name>A0A378Q4H6_9GAMM</name>
<evidence type="ECO:0000313" key="2">
    <source>
        <dbReference type="Proteomes" id="UP000255193"/>
    </source>
</evidence>